<dbReference type="SUPFAM" id="SSF56784">
    <property type="entry name" value="HAD-like"/>
    <property type="match status" value="1"/>
</dbReference>
<dbReference type="InterPro" id="IPR036412">
    <property type="entry name" value="HAD-like_sf"/>
</dbReference>
<dbReference type="InterPro" id="IPR006379">
    <property type="entry name" value="HAD-SF_hydro_IIB"/>
</dbReference>
<dbReference type="RefSeq" id="WP_090082515.1">
    <property type="nucleotide sequence ID" value="NZ_FOMR01000003.1"/>
</dbReference>
<name>A0A1I1UC51_9BACI</name>
<organism evidence="1 2">
    <name type="scientific">Lentibacillus persicus</name>
    <dbReference type="NCBI Taxonomy" id="640948"/>
    <lineage>
        <taxon>Bacteria</taxon>
        <taxon>Bacillati</taxon>
        <taxon>Bacillota</taxon>
        <taxon>Bacilli</taxon>
        <taxon>Bacillales</taxon>
        <taxon>Bacillaceae</taxon>
        <taxon>Lentibacillus</taxon>
    </lineage>
</organism>
<dbReference type="NCBIfam" id="TIGR01484">
    <property type="entry name" value="HAD-SF-IIB"/>
    <property type="match status" value="1"/>
</dbReference>
<dbReference type="Pfam" id="PF08282">
    <property type="entry name" value="Hydrolase_3"/>
    <property type="match status" value="1"/>
</dbReference>
<dbReference type="GO" id="GO:0000287">
    <property type="term" value="F:magnesium ion binding"/>
    <property type="evidence" value="ECO:0007669"/>
    <property type="project" value="TreeGrafter"/>
</dbReference>
<dbReference type="PANTHER" id="PTHR10000">
    <property type="entry name" value="PHOSPHOSERINE PHOSPHATASE"/>
    <property type="match status" value="1"/>
</dbReference>
<dbReference type="OrthoDB" id="9790031at2"/>
<dbReference type="NCBIfam" id="TIGR00099">
    <property type="entry name" value="Cof-subfamily"/>
    <property type="match status" value="1"/>
</dbReference>
<dbReference type="STRING" id="640948.SAMN05216238_103135"/>
<dbReference type="SFLD" id="SFLDS00003">
    <property type="entry name" value="Haloacid_Dehalogenase"/>
    <property type="match status" value="1"/>
</dbReference>
<dbReference type="EMBL" id="FOMR01000003">
    <property type="protein sequence ID" value="SFD68264.1"/>
    <property type="molecule type" value="Genomic_DNA"/>
</dbReference>
<dbReference type="InterPro" id="IPR000150">
    <property type="entry name" value="Cof"/>
</dbReference>
<dbReference type="Proteomes" id="UP000199474">
    <property type="component" value="Unassembled WGS sequence"/>
</dbReference>
<dbReference type="Gene3D" id="3.30.1240.10">
    <property type="match status" value="1"/>
</dbReference>
<protein>
    <recommendedName>
        <fullName evidence="3">Cof subfamily of IIB subfamily of haloacid dehalogenase superfamily/HAD-superfamily hydrolase, subfamily IIB</fullName>
    </recommendedName>
</protein>
<dbReference type="InterPro" id="IPR023214">
    <property type="entry name" value="HAD_sf"/>
</dbReference>
<dbReference type="PROSITE" id="PS01229">
    <property type="entry name" value="COF_2"/>
    <property type="match status" value="1"/>
</dbReference>
<keyword evidence="2" id="KW-1185">Reference proteome</keyword>
<evidence type="ECO:0008006" key="3">
    <source>
        <dbReference type="Google" id="ProtNLM"/>
    </source>
</evidence>
<dbReference type="PROSITE" id="PS01228">
    <property type="entry name" value="COF_1"/>
    <property type="match status" value="1"/>
</dbReference>
<dbReference type="SFLD" id="SFLDG01140">
    <property type="entry name" value="C2.B:_Phosphomannomutase_and_P"/>
    <property type="match status" value="1"/>
</dbReference>
<evidence type="ECO:0000313" key="2">
    <source>
        <dbReference type="Proteomes" id="UP000199474"/>
    </source>
</evidence>
<accession>A0A1I1UC51</accession>
<dbReference type="PANTHER" id="PTHR10000:SF8">
    <property type="entry name" value="HAD SUPERFAMILY HYDROLASE-LIKE, TYPE 3"/>
    <property type="match status" value="1"/>
</dbReference>
<gene>
    <name evidence="1" type="ORF">SAMN05216238_103135</name>
</gene>
<sequence>MDIRAMFIDMDGTLLTSSNKISRRNTEAVNRLVNQGVEVFLATGRQYEITAPYHRMLGLKTPMICLNGASIHDGLTGNVAQKKTVTLDEERFHQITHERANNVMMHTTNGLYCKTVSDEVNQWTKESGMPPSYIGDLRRADCQSVLKYSVRTGRHGSDMSYMFKEQADVIDWPDGFEIVAPGVSKWSSIQTLLHMFGINPAEAAAIGDGPNDIQMLRHAGVGVAMENAVPEATAAADLITKHHEHDGLADFIERHLVKPMAI</sequence>
<dbReference type="GO" id="GO:0016791">
    <property type="term" value="F:phosphatase activity"/>
    <property type="evidence" value="ECO:0007669"/>
    <property type="project" value="TreeGrafter"/>
</dbReference>
<proteinExistence type="predicted"/>
<dbReference type="AlphaFoldDB" id="A0A1I1UC51"/>
<dbReference type="Gene3D" id="3.40.50.1000">
    <property type="entry name" value="HAD superfamily/HAD-like"/>
    <property type="match status" value="1"/>
</dbReference>
<reference evidence="2" key="1">
    <citation type="submission" date="2016-10" db="EMBL/GenBank/DDBJ databases">
        <authorList>
            <person name="Varghese N."/>
            <person name="Submissions S."/>
        </authorList>
    </citation>
    <scope>NUCLEOTIDE SEQUENCE [LARGE SCALE GENOMIC DNA]</scope>
    <source>
        <strain evidence="2">DSM 22530</strain>
    </source>
</reference>
<dbReference type="CDD" id="cd07516">
    <property type="entry name" value="HAD_Pase"/>
    <property type="match status" value="1"/>
</dbReference>
<evidence type="ECO:0000313" key="1">
    <source>
        <dbReference type="EMBL" id="SFD68264.1"/>
    </source>
</evidence>
<dbReference type="GO" id="GO:0005829">
    <property type="term" value="C:cytosol"/>
    <property type="evidence" value="ECO:0007669"/>
    <property type="project" value="TreeGrafter"/>
</dbReference>